<dbReference type="OMA" id="ATHAMGT"/>
<evidence type="ECO:0000313" key="11">
    <source>
        <dbReference type="EMBL" id="KAA8907070.1"/>
    </source>
</evidence>
<organism evidence="11 12">
    <name type="scientific">Diutina rugosa</name>
    <name type="common">Yeast</name>
    <name type="synonym">Candida rugosa</name>
    <dbReference type="NCBI Taxonomy" id="5481"/>
    <lineage>
        <taxon>Eukaryota</taxon>
        <taxon>Fungi</taxon>
        <taxon>Dikarya</taxon>
        <taxon>Ascomycota</taxon>
        <taxon>Saccharomycotina</taxon>
        <taxon>Pichiomycetes</taxon>
        <taxon>Debaryomycetaceae</taxon>
        <taxon>Diutina</taxon>
    </lineage>
</organism>
<name>A0A642UWG7_DIURU</name>
<keyword evidence="4 10" id="KW-1133">Transmembrane helix</keyword>
<reference evidence="11 12" key="1">
    <citation type="submission" date="2019-07" db="EMBL/GenBank/DDBJ databases">
        <title>Genome assembly of two rare yeast pathogens: Diutina rugosa and Trichomonascus ciferrii.</title>
        <authorList>
            <person name="Mixao V."/>
            <person name="Saus E."/>
            <person name="Hansen A."/>
            <person name="Lass-Flor C."/>
            <person name="Gabaldon T."/>
        </authorList>
    </citation>
    <scope>NUCLEOTIDE SEQUENCE [LARGE SCALE GENOMIC DNA]</scope>
    <source>
        <strain evidence="11 12">CBS 613</strain>
    </source>
</reference>
<feature type="transmembrane region" description="Helical" evidence="10">
    <location>
        <begin position="330"/>
        <end position="350"/>
    </location>
</feature>
<sequence>MDVSQLISSRLASTWAPSVVPTTTSLSYIAPTKVAALTSTLSALSSSLGKADKAADAIFIIKSMRAAEASLTVARGQQVLATATAPSVVAQASSAVFNATLNLVDLETIDNFYGTRLSLGGNAVFTALFGLLCLWYLIVTVWSRHVYFGVCMFCGTGLEFAGYLTRTLAANGEQNTLSYFLCQFICITIAPAFIMAGIYFLLAQLVAIYGRKYSLLPPMGYSYIFIVCDVISLVVQAAGGGLAGTAFSRGDDADPGTYTMVGGIAFQVLSMSLFLILLFQFLWSVWRVGSGFGMGTFGRMLFNTRSAQARKREQDPYYTPEYASVRHRQFFGVFPLIIVISVGFVYVRCIYRVVELAEGWRGYLITHEPYLLVLESSMIFCATVLYTVFHPALVMGRGVDLSSKAIRGKRSAKQTEPVPEELPVAAREESLTDTTEVVPVQYPEKY</sequence>
<evidence type="ECO:0000256" key="4">
    <source>
        <dbReference type="ARBA" id="ARBA00022989"/>
    </source>
</evidence>
<dbReference type="EMBL" id="SWFT01000027">
    <property type="protein sequence ID" value="KAA8907070.1"/>
    <property type="molecule type" value="Genomic_DNA"/>
</dbReference>
<accession>A0A642UWG7</accession>
<comment type="subcellular location">
    <subcellularLocation>
        <location evidence="1">Cell membrane</location>
        <topology evidence="1">Multi-pass membrane protein</topology>
    </subcellularLocation>
</comment>
<dbReference type="Pfam" id="PF04479">
    <property type="entry name" value="RTA1"/>
    <property type="match status" value="1"/>
</dbReference>
<dbReference type="GO" id="GO:0000324">
    <property type="term" value="C:fungal-type vacuole"/>
    <property type="evidence" value="ECO:0007669"/>
    <property type="project" value="TreeGrafter"/>
</dbReference>
<dbReference type="InterPro" id="IPR007568">
    <property type="entry name" value="RTA1"/>
</dbReference>
<feature type="transmembrane region" description="Helical" evidence="10">
    <location>
        <begin position="177"/>
        <end position="202"/>
    </location>
</feature>
<evidence type="ECO:0000256" key="8">
    <source>
        <dbReference type="ARBA" id="ARBA00041117"/>
    </source>
</evidence>
<keyword evidence="6 10" id="KW-0472">Membrane</keyword>
<dbReference type="OrthoDB" id="3358017at2759"/>
<proteinExistence type="inferred from homology"/>
<protein>
    <recommendedName>
        <fullName evidence="8">Sphingoid long-chain base transporter RSB1</fullName>
    </recommendedName>
</protein>
<evidence type="ECO:0000256" key="9">
    <source>
        <dbReference type="SAM" id="MobiDB-lite"/>
    </source>
</evidence>
<dbReference type="VEuPathDB" id="FungiDB:DIURU_000754"/>
<dbReference type="Proteomes" id="UP000449547">
    <property type="component" value="Unassembled WGS sequence"/>
</dbReference>
<dbReference type="GeneID" id="54779407"/>
<feature type="transmembrane region" description="Helical" evidence="10">
    <location>
        <begin position="119"/>
        <end position="139"/>
    </location>
</feature>
<feature type="transmembrane region" description="Helical" evidence="10">
    <location>
        <begin position="145"/>
        <end position="165"/>
    </location>
</feature>
<keyword evidence="3 10" id="KW-0812">Transmembrane</keyword>
<feature type="transmembrane region" description="Helical" evidence="10">
    <location>
        <begin position="370"/>
        <end position="389"/>
    </location>
</feature>
<feature type="transmembrane region" description="Helical" evidence="10">
    <location>
        <begin position="258"/>
        <end position="279"/>
    </location>
</feature>
<dbReference type="GO" id="GO:0006869">
    <property type="term" value="P:lipid transport"/>
    <property type="evidence" value="ECO:0007669"/>
    <property type="project" value="UniProtKB-KW"/>
</dbReference>
<dbReference type="RefSeq" id="XP_034014421.1">
    <property type="nucleotide sequence ID" value="XM_034159037.1"/>
</dbReference>
<evidence type="ECO:0000256" key="5">
    <source>
        <dbReference type="ARBA" id="ARBA00023055"/>
    </source>
</evidence>
<evidence type="ECO:0000256" key="7">
    <source>
        <dbReference type="ARBA" id="ARBA00037472"/>
    </source>
</evidence>
<keyword evidence="5" id="KW-0445">Lipid transport</keyword>
<evidence type="ECO:0000256" key="3">
    <source>
        <dbReference type="ARBA" id="ARBA00022692"/>
    </source>
</evidence>
<dbReference type="GO" id="GO:0005886">
    <property type="term" value="C:plasma membrane"/>
    <property type="evidence" value="ECO:0007669"/>
    <property type="project" value="UniProtKB-SubCell"/>
</dbReference>
<evidence type="ECO:0000256" key="2">
    <source>
        <dbReference type="ARBA" id="ARBA00009969"/>
    </source>
</evidence>
<dbReference type="AlphaFoldDB" id="A0A642UWG7"/>
<gene>
    <name evidence="11" type="ORF">DIURU_000754</name>
</gene>
<evidence type="ECO:0000313" key="12">
    <source>
        <dbReference type="Proteomes" id="UP000449547"/>
    </source>
</evidence>
<keyword evidence="12" id="KW-1185">Reference proteome</keyword>
<comment type="caution">
    <text evidence="11">The sequence shown here is derived from an EMBL/GenBank/DDBJ whole genome shotgun (WGS) entry which is preliminary data.</text>
</comment>
<comment type="similarity">
    <text evidence="2">Belongs to the lipid-translocating exporter (LTE) (TC 9.A.26.1) family.</text>
</comment>
<feature type="transmembrane region" description="Helical" evidence="10">
    <location>
        <begin position="222"/>
        <end position="246"/>
    </location>
</feature>
<evidence type="ECO:0000256" key="10">
    <source>
        <dbReference type="SAM" id="Phobius"/>
    </source>
</evidence>
<dbReference type="PANTHER" id="PTHR31465">
    <property type="entry name" value="PROTEIN RTA1-RELATED"/>
    <property type="match status" value="1"/>
</dbReference>
<keyword evidence="5" id="KW-0813">Transport</keyword>
<dbReference type="PANTHER" id="PTHR31465:SF9">
    <property type="entry name" value="SPHINGOID LONG-CHAIN BASE TRANSPORTER RSB1"/>
    <property type="match status" value="1"/>
</dbReference>
<feature type="region of interest" description="Disordered" evidence="9">
    <location>
        <begin position="410"/>
        <end position="434"/>
    </location>
</feature>
<comment type="function">
    <text evidence="7">Catalyzes the ATP-dependent translocation of sphingoid long-chain bases (LCBs) from the cytoplasmic site toward the extracytoplasmic side of the membrane (flip-flop). Involved in the establishment of the functional lipid asymmetry of the plasma membrane. Regulates intracellular levels of LCBs, sphingolipid precursors that are growth inhibitory at increased levels.</text>
</comment>
<evidence type="ECO:0000256" key="6">
    <source>
        <dbReference type="ARBA" id="ARBA00023136"/>
    </source>
</evidence>
<evidence type="ECO:0000256" key="1">
    <source>
        <dbReference type="ARBA" id="ARBA00004651"/>
    </source>
</evidence>